<keyword evidence="3 10" id="KW-0812">Transmembrane</keyword>
<comment type="similarity">
    <text evidence="7 10">Belongs to the fluoride channel Fluc/FEX (TC 1.A.43) family.</text>
</comment>
<evidence type="ECO:0000256" key="7">
    <source>
        <dbReference type="ARBA" id="ARBA00035120"/>
    </source>
</evidence>
<protein>
    <recommendedName>
        <fullName evidence="10">Fluoride-specific ion channel FluC</fullName>
    </recommendedName>
</protein>
<dbReference type="EMBL" id="PHQP01000026">
    <property type="protein sequence ID" value="RAV34150.1"/>
    <property type="molecule type" value="Genomic_DNA"/>
</dbReference>
<keyword evidence="4 10" id="KW-1133">Transmembrane helix</keyword>
<comment type="subcellular location">
    <subcellularLocation>
        <location evidence="1 10">Cell membrane</location>
        <topology evidence="1 10">Multi-pass membrane protein</topology>
    </subcellularLocation>
</comment>
<sequence length="165" mass="16339">MKDRREAFSPVAGANSRQPLPAIALVALGGLAGSLLRWIVVDGAVPLTGWSGWGRPGLLAVNVLGAVVLGWLAAGASASRSRITQRHYALFGTGAMGGLTSYSALAAVVGIPGSSGDSVALAGAALGAAGYIALSQALGLVGALAGWRLGEATLTGHGRGRGQKK</sequence>
<comment type="catalytic activity">
    <reaction evidence="8">
        <text>fluoride(in) = fluoride(out)</text>
        <dbReference type="Rhea" id="RHEA:76159"/>
        <dbReference type="ChEBI" id="CHEBI:17051"/>
    </reaction>
    <physiologicalReaction direction="left-to-right" evidence="8">
        <dbReference type="Rhea" id="RHEA:76160"/>
    </physiologicalReaction>
</comment>
<feature type="transmembrane region" description="Helical" evidence="10">
    <location>
        <begin position="119"/>
        <end position="145"/>
    </location>
</feature>
<evidence type="ECO:0000313" key="12">
    <source>
        <dbReference type="Proteomes" id="UP000251047"/>
    </source>
</evidence>
<organism evidence="11 12">
    <name type="scientific">Corynebacterium heidelbergense</name>
    <dbReference type="NCBI Taxonomy" id="2055947"/>
    <lineage>
        <taxon>Bacteria</taxon>
        <taxon>Bacillati</taxon>
        <taxon>Actinomycetota</taxon>
        <taxon>Actinomycetes</taxon>
        <taxon>Mycobacteriales</taxon>
        <taxon>Corynebacteriaceae</taxon>
        <taxon>Corynebacterium</taxon>
    </lineage>
</organism>
<evidence type="ECO:0000256" key="6">
    <source>
        <dbReference type="ARBA" id="ARBA00023303"/>
    </source>
</evidence>
<dbReference type="GO" id="GO:0046872">
    <property type="term" value="F:metal ion binding"/>
    <property type="evidence" value="ECO:0007669"/>
    <property type="project" value="UniProtKB-KW"/>
</dbReference>
<dbReference type="GO" id="GO:0005886">
    <property type="term" value="C:plasma membrane"/>
    <property type="evidence" value="ECO:0007669"/>
    <property type="project" value="UniProtKB-SubCell"/>
</dbReference>
<keyword evidence="10" id="KW-0479">Metal-binding</keyword>
<proteinExistence type="inferred from homology"/>
<evidence type="ECO:0000256" key="4">
    <source>
        <dbReference type="ARBA" id="ARBA00022989"/>
    </source>
</evidence>
<feature type="transmembrane region" description="Helical" evidence="10">
    <location>
        <begin position="59"/>
        <end position="76"/>
    </location>
</feature>
<keyword evidence="5 10" id="KW-0472">Membrane</keyword>
<dbReference type="Proteomes" id="UP000251047">
    <property type="component" value="Unassembled WGS sequence"/>
</dbReference>
<keyword evidence="10" id="KW-0813">Transport</keyword>
<keyword evidence="10" id="KW-0406">Ion transport</keyword>
<feature type="transmembrane region" description="Helical" evidence="10">
    <location>
        <begin position="20"/>
        <end position="39"/>
    </location>
</feature>
<keyword evidence="6 10" id="KW-0407">Ion channel</keyword>
<name>A0A364VBW9_9CORY</name>
<feature type="transmembrane region" description="Helical" evidence="10">
    <location>
        <begin position="88"/>
        <end position="113"/>
    </location>
</feature>
<evidence type="ECO:0000313" key="11">
    <source>
        <dbReference type="EMBL" id="RAV34150.1"/>
    </source>
</evidence>
<evidence type="ECO:0000256" key="5">
    <source>
        <dbReference type="ARBA" id="ARBA00023136"/>
    </source>
</evidence>
<feature type="binding site" evidence="10">
    <location>
        <position position="100"/>
    </location>
    <ligand>
        <name>Na(+)</name>
        <dbReference type="ChEBI" id="CHEBI:29101"/>
        <note>structural</note>
    </ligand>
</feature>
<keyword evidence="2 10" id="KW-1003">Cell membrane</keyword>
<dbReference type="InterPro" id="IPR003691">
    <property type="entry name" value="FluC"/>
</dbReference>
<dbReference type="Pfam" id="PF02537">
    <property type="entry name" value="CRCB"/>
    <property type="match status" value="1"/>
</dbReference>
<dbReference type="HAMAP" id="MF_00454">
    <property type="entry name" value="FluC"/>
    <property type="match status" value="1"/>
</dbReference>
<dbReference type="RefSeq" id="WP_112769349.1">
    <property type="nucleotide sequence ID" value="NZ_CP063191.1"/>
</dbReference>
<accession>A0A364VBW9</accession>
<dbReference type="AlphaFoldDB" id="A0A364VBW9"/>
<evidence type="ECO:0000256" key="2">
    <source>
        <dbReference type="ARBA" id="ARBA00022475"/>
    </source>
</evidence>
<comment type="activity regulation">
    <text evidence="10">Na(+) is not transported, but it plays an essential structural role and its presence is essential for fluoride channel function.</text>
</comment>
<reference evidence="11 12" key="1">
    <citation type="journal article" date="2018" name="Syst. Appl. Microbiol.">
        <title>Corynebacterium heidelbergense sp. nov., isolated from the preen glands of Egyptian geese (Alopochen aegyptiacus).</title>
        <authorList>
            <person name="Braun M.S."/>
            <person name="Wang E."/>
            <person name="Zimmermann S."/>
            <person name="Wink M."/>
        </authorList>
    </citation>
    <scope>NUCLEOTIDE SEQUENCE [LARGE SCALE GENOMIC DNA]</scope>
    <source>
        <strain evidence="11 12">DSM 104638</strain>
    </source>
</reference>
<evidence type="ECO:0000256" key="10">
    <source>
        <dbReference type="HAMAP-Rule" id="MF_00454"/>
    </source>
</evidence>
<dbReference type="GO" id="GO:0062054">
    <property type="term" value="F:fluoride channel activity"/>
    <property type="evidence" value="ECO:0007669"/>
    <property type="project" value="UniProtKB-UniRule"/>
</dbReference>
<evidence type="ECO:0000256" key="8">
    <source>
        <dbReference type="ARBA" id="ARBA00035585"/>
    </source>
</evidence>
<evidence type="ECO:0000256" key="3">
    <source>
        <dbReference type="ARBA" id="ARBA00022692"/>
    </source>
</evidence>
<gene>
    <name evidence="10" type="primary">fluC</name>
    <name evidence="10" type="synonym">crcB</name>
    <name evidence="11" type="ORF">CWC39_04655</name>
</gene>
<feature type="binding site" evidence="10">
    <location>
        <position position="97"/>
    </location>
    <ligand>
        <name>Na(+)</name>
        <dbReference type="ChEBI" id="CHEBI:29101"/>
        <note>structural</note>
    </ligand>
</feature>
<keyword evidence="10" id="KW-0915">Sodium</keyword>
<evidence type="ECO:0000256" key="1">
    <source>
        <dbReference type="ARBA" id="ARBA00004651"/>
    </source>
</evidence>
<dbReference type="GO" id="GO:0140114">
    <property type="term" value="P:cellular detoxification of fluoride"/>
    <property type="evidence" value="ECO:0007669"/>
    <property type="project" value="UniProtKB-UniRule"/>
</dbReference>
<comment type="caution">
    <text evidence="11">The sequence shown here is derived from an EMBL/GenBank/DDBJ whole genome shotgun (WGS) entry which is preliminary data.</text>
</comment>
<evidence type="ECO:0000256" key="9">
    <source>
        <dbReference type="ARBA" id="ARBA00049940"/>
    </source>
</evidence>
<comment type="function">
    <text evidence="9 10">Fluoride-specific ion channel. Important for reducing fluoride concentration in the cell, thus reducing its toxicity.</text>
</comment>